<reference evidence="2 3" key="1">
    <citation type="submission" date="2018-08" db="EMBL/GenBank/DDBJ databases">
        <title>A genome reference for cultivated species of the human gut microbiota.</title>
        <authorList>
            <person name="Zou Y."/>
            <person name="Xue W."/>
            <person name="Luo G."/>
        </authorList>
    </citation>
    <scope>NUCLEOTIDE SEQUENCE [LARGE SCALE GENOMIC DNA]</scope>
    <source>
        <strain evidence="2 3">AF35-20</strain>
    </source>
</reference>
<dbReference type="SUPFAM" id="SSF52540">
    <property type="entry name" value="P-loop containing nucleoside triphosphate hydrolases"/>
    <property type="match status" value="1"/>
</dbReference>
<dbReference type="Proteomes" id="UP000284604">
    <property type="component" value="Unassembled WGS sequence"/>
</dbReference>
<dbReference type="CDD" id="cd17933">
    <property type="entry name" value="DEXSc_RecD-like"/>
    <property type="match status" value="1"/>
</dbReference>
<organism evidence="2 3">
    <name type="scientific">Bacteroides stercoris</name>
    <dbReference type="NCBI Taxonomy" id="46506"/>
    <lineage>
        <taxon>Bacteria</taxon>
        <taxon>Pseudomonadati</taxon>
        <taxon>Bacteroidota</taxon>
        <taxon>Bacteroidia</taxon>
        <taxon>Bacteroidales</taxon>
        <taxon>Bacteroidaceae</taxon>
        <taxon>Bacteroides</taxon>
    </lineage>
</organism>
<dbReference type="InterPro" id="IPR027417">
    <property type="entry name" value="P-loop_NTPase"/>
</dbReference>
<evidence type="ECO:0000313" key="2">
    <source>
        <dbReference type="EMBL" id="RHM22200.1"/>
    </source>
</evidence>
<dbReference type="RefSeq" id="WP_118399462.1">
    <property type="nucleotide sequence ID" value="NZ_QRPN01000002.1"/>
</dbReference>
<dbReference type="Pfam" id="PF13538">
    <property type="entry name" value="UvrD_C_2"/>
    <property type="match status" value="1"/>
</dbReference>
<dbReference type="Gene3D" id="3.40.50.300">
    <property type="entry name" value="P-loop containing nucleotide triphosphate hydrolases"/>
    <property type="match status" value="2"/>
</dbReference>
<feature type="domain" description="UvrD-like helicase C-terminal" evidence="1">
    <location>
        <begin position="413"/>
        <end position="464"/>
    </location>
</feature>
<gene>
    <name evidence="2" type="ORF">DWZ78_03335</name>
</gene>
<sequence>MINNYLERQIKENFPYQPTPEQEIAIKSLSDFLLAPRSETVFLLRGYAGTGKTSLVGALVRTLDKLQQKSVLLAPTGRAAKVFSAYAGHPAFTIHKKIYRQQSFSNETGNFSVNDNLTTHTLYIVDESSMIANDGLSGSAFGTGRLLDDLVQFVYSGMGCRLLLMGDTAQLPPVGEEQSPALFADALKGYGLEVQEVDLTQVVRQEQQSGILWNATRLRQLIAEDACEALPKIKVAGFADIKVLPGDELIDALETCYDRDGLDETIVICRSNKRANIYNNGIRSRILWREDELNTGDLLMVAKNNYYWTEKQKEMDFIANGETAVVRRVRRTRELYGFRFADVTLEFPDYDNFELEANLLLDTLHSDAPALPKADNDRLFYTVLEDYADITVKRERMKKMKADPYYNALQVKYAYAVTCHKAQGGQWKNVFLDQGYMTDEYLTPDYFRWLYTAFTRATGTLYLVNYPKEQICRKRDG</sequence>
<comment type="caution">
    <text evidence="2">The sequence shown here is derived from an EMBL/GenBank/DDBJ whole genome shotgun (WGS) entry which is preliminary data.</text>
</comment>
<protein>
    <submittedName>
        <fullName evidence="2">DUF2075 domain-containing protein</fullName>
    </submittedName>
</protein>
<dbReference type="InterPro" id="IPR027785">
    <property type="entry name" value="UvrD-like_helicase_C"/>
</dbReference>
<evidence type="ECO:0000313" key="3">
    <source>
        <dbReference type="Proteomes" id="UP000284604"/>
    </source>
</evidence>
<dbReference type="AlphaFoldDB" id="A0A415PZQ0"/>
<proteinExistence type="predicted"/>
<dbReference type="CDD" id="cd18809">
    <property type="entry name" value="SF1_C_RecD"/>
    <property type="match status" value="1"/>
</dbReference>
<accession>A0A415PZQ0</accession>
<dbReference type="Pfam" id="PF13604">
    <property type="entry name" value="AAA_30"/>
    <property type="match status" value="1"/>
</dbReference>
<evidence type="ECO:0000259" key="1">
    <source>
        <dbReference type="Pfam" id="PF13538"/>
    </source>
</evidence>
<name>A0A415PZQ0_BACSE</name>
<dbReference type="EMBL" id="QRPN01000002">
    <property type="protein sequence ID" value="RHM22200.1"/>
    <property type="molecule type" value="Genomic_DNA"/>
</dbReference>